<name>A0AA37BQV0_9ARCH</name>
<evidence type="ECO:0000313" key="2">
    <source>
        <dbReference type="Proteomes" id="UP000632195"/>
    </source>
</evidence>
<accession>A0AA37BQV0</accession>
<gene>
    <name evidence="1" type="ORF">GCM10007108_06960</name>
</gene>
<dbReference type="RefSeq" id="WP_188680346.1">
    <property type="nucleotide sequence ID" value="NZ_BMNY01000001.1"/>
</dbReference>
<reference evidence="1" key="1">
    <citation type="journal article" date="2014" name="Int. J. Syst. Evol. Microbiol.">
        <title>Complete genome sequence of Corynebacterium casei LMG S-19264T (=DSM 44701T), isolated from a smear-ripened cheese.</title>
        <authorList>
            <consortium name="US DOE Joint Genome Institute (JGI-PGF)"/>
            <person name="Walter F."/>
            <person name="Albersmeier A."/>
            <person name="Kalinowski J."/>
            <person name="Ruckert C."/>
        </authorList>
    </citation>
    <scope>NUCLEOTIDE SEQUENCE</scope>
    <source>
        <strain evidence="1">JCM 13583</strain>
    </source>
</reference>
<comment type="caution">
    <text evidence="1">The sequence shown here is derived from an EMBL/GenBank/DDBJ whole genome shotgun (WGS) entry which is preliminary data.</text>
</comment>
<dbReference type="EMBL" id="BMNY01000001">
    <property type="protein sequence ID" value="GGM71444.1"/>
    <property type="molecule type" value="Genomic_DNA"/>
</dbReference>
<evidence type="ECO:0000313" key="1">
    <source>
        <dbReference type="EMBL" id="GGM71444.1"/>
    </source>
</evidence>
<protein>
    <submittedName>
        <fullName evidence="1">Uncharacterized protein</fullName>
    </submittedName>
</protein>
<keyword evidence="2" id="KW-1185">Reference proteome</keyword>
<reference evidence="1" key="2">
    <citation type="submission" date="2022-09" db="EMBL/GenBank/DDBJ databases">
        <authorList>
            <person name="Sun Q."/>
            <person name="Ohkuma M."/>
        </authorList>
    </citation>
    <scope>NUCLEOTIDE SEQUENCE</scope>
    <source>
        <strain evidence="1">JCM 13583</strain>
    </source>
</reference>
<organism evidence="1 2">
    <name type="scientific">Thermogymnomonas acidicola</name>
    <dbReference type="NCBI Taxonomy" id="399579"/>
    <lineage>
        <taxon>Archaea</taxon>
        <taxon>Methanobacteriati</taxon>
        <taxon>Thermoplasmatota</taxon>
        <taxon>Thermoplasmata</taxon>
        <taxon>Thermoplasmatales</taxon>
        <taxon>Thermogymnomonas</taxon>
    </lineage>
</organism>
<dbReference type="AlphaFoldDB" id="A0AA37BQV0"/>
<proteinExistence type="predicted"/>
<sequence length="48" mass="5580">MKRVEIEDETFESLMEYGMDAETAIRIALRRKRGTAGLEEYFEHGNAD</sequence>
<dbReference type="Proteomes" id="UP000632195">
    <property type="component" value="Unassembled WGS sequence"/>
</dbReference>